<protein>
    <submittedName>
        <fullName evidence="1">Uncharacterized protein</fullName>
    </submittedName>
</protein>
<keyword evidence="2" id="KW-1185">Reference proteome</keyword>
<dbReference type="STRING" id="571932.SAMN05421743_101471"/>
<sequence>MFNLYSIDQRVEEKKRKLDHINRHAWKSASLPKKKLTIPSFRFWKKQSAPLCCAPCC</sequence>
<name>A0A1H3WKJ7_9BACI</name>
<dbReference type="Proteomes" id="UP000198584">
    <property type="component" value="Unassembled WGS sequence"/>
</dbReference>
<proteinExistence type="predicted"/>
<dbReference type="EMBL" id="FNQR01000001">
    <property type="protein sequence ID" value="SDZ86718.1"/>
    <property type="molecule type" value="Genomic_DNA"/>
</dbReference>
<dbReference type="RefSeq" id="WP_176791288.1">
    <property type="nucleotide sequence ID" value="NZ_FNQR01000001.1"/>
</dbReference>
<accession>A0A1H3WKJ7</accession>
<reference evidence="2" key="1">
    <citation type="submission" date="2016-10" db="EMBL/GenBank/DDBJ databases">
        <authorList>
            <person name="Varghese N."/>
            <person name="Submissions S."/>
        </authorList>
    </citation>
    <scope>NUCLEOTIDE SEQUENCE [LARGE SCALE GENOMIC DNA]</scope>
    <source>
        <strain evidence="2">CCM7597</strain>
    </source>
</reference>
<evidence type="ECO:0000313" key="2">
    <source>
        <dbReference type="Proteomes" id="UP000198584"/>
    </source>
</evidence>
<gene>
    <name evidence="1" type="ORF">SAMN05421743_101471</name>
</gene>
<evidence type="ECO:0000313" key="1">
    <source>
        <dbReference type="EMBL" id="SDZ86718.1"/>
    </source>
</evidence>
<organism evidence="1 2">
    <name type="scientific">Thalassobacillus cyri</name>
    <dbReference type="NCBI Taxonomy" id="571932"/>
    <lineage>
        <taxon>Bacteria</taxon>
        <taxon>Bacillati</taxon>
        <taxon>Bacillota</taxon>
        <taxon>Bacilli</taxon>
        <taxon>Bacillales</taxon>
        <taxon>Bacillaceae</taxon>
        <taxon>Thalassobacillus</taxon>
    </lineage>
</organism>
<dbReference type="AlphaFoldDB" id="A0A1H3WKJ7"/>